<sequence length="106" mass="11843">MENGKQTLRGKSQEMEQKSPPRIALFAHCHSAKTGEVLVPTPPANSNLSSPAPLPAHITGGLRKEERERERGHLFCERKEILLHNLPQTPDLQDEVEPLKEDPPPN</sequence>
<keyword evidence="3" id="KW-1185">Reference proteome</keyword>
<comment type="caution">
    <text evidence="2">The sequence shown here is derived from an EMBL/GenBank/DDBJ whole genome shotgun (WGS) entry which is preliminary data.</text>
</comment>
<proteinExistence type="predicted"/>
<dbReference type="EMBL" id="BPLR01010492">
    <property type="protein sequence ID" value="GIY39649.1"/>
    <property type="molecule type" value="Genomic_DNA"/>
</dbReference>
<accession>A0AAV4T0T0</accession>
<feature type="region of interest" description="Disordered" evidence="1">
    <location>
        <begin position="36"/>
        <end position="70"/>
    </location>
</feature>
<name>A0AAV4T0T0_CAEEX</name>
<feature type="compositionally biased region" description="Basic and acidic residues" evidence="1">
    <location>
        <begin position="97"/>
        <end position="106"/>
    </location>
</feature>
<gene>
    <name evidence="2" type="ORF">CEXT_159461</name>
</gene>
<dbReference type="Proteomes" id="UP001054945">
    <property type="component" value="Unassembled WGS sequence"/>
</dbReference>
<evidence type="ECO:0000313" key="3">
    <source>
        <dbReference type="Proteomes" id="UP001054945"/>
    </source>
</evidence>
<dbReference type="AlphaFoldDB" id="A0AAV4T0T0"/>
<protein>
    <submittedName>
        <fullName evidence="2">Uncharacterized protein</fullName>
    </submittedName>
</protein>
<feature type="compositionally biased region" description="Polar residues" evidence="1">
    <location>
        <begin position="1"/>
        <end position="10"/>
    </location>
</feature>
<feature type="region of interest" description="Disordered" evidence="1">
    <location>
        <begin position="85"/>
        <end position="106"/>
    </location>
</feature>
<evidence type="ECO:0000313" key="2">
    <source>
        <dbReference type="EMBL" id="GIY39649.1"/>
    </source>
</evidence>
<evidence type="ECO:0000256" key="1">
    <source>
        <dbReference type="SAM" id="MobiDB-lite"/>
    </source>
</evidence>
<feature type="region of interest" description="Disordered" evidence="1">
    <location>
        <begin position="1"/>
        <end position="21"/>
    </location>
</feature>
<organism evidence="2 3">
    <name type="scientific">Caerostris extrusa</name>
    <name type="common">Bark spider</name>
    <name type="synonym">Caerostris bankana</name>
    <dbReference type="NCBI Taxonomy" id="172846"/>
    <lineage>
        <taxon>Eukaryota</taxon>
        <taxon>Metazoa</taxon>
        <taxon>Ecdysozoa</taxon>
        <taxon>Arthropoda</taxon>
        <taxon>Chelicerata</taxon>
        <taxon>Arachnida</taxon>
        <taxon>Araneae</taxon>
        <taxon>Araneomorphae</taxon>
        <taxon>Entelegynae</taxon>
        <taxon>Araneoidea</taxon>
        <taxon>Araneidae</taxon>
        <taxon>Caerostris</taxon>
    </lineage>
</organism>
<reference evidence="2 3" key="1">
    <citation type="submission" date="2021-06" db="EMBL/GenBank/DDBJ databases">
        <title>Caerostris extrusa draft genome.</title>
        <authorList>
            <person name="Kono N."/>
            <person name="Arakawa K."/>
        </authorList>
    </citation>
    <scope>NUCLEOTIDE SEQUENCE [LARGE SCALE GENOMIC DNA]</scope>
</reference>